<dbReference type="AlphaFoldDB" id="A0A0A9GGR3"/>
<feature type="region of interest" description="Disordered" evidence="1">
    <location>
        <begin position="36"/>
        <end position="108"/>
    </location>
</feature>
<sequence length="134" mass="14592">MLPRRGRPGARTRSCLRCTSAGRSATSWRARARSAQSATRRWGNGVTASAAPVSSPCTWGPMPTSRRARCWRSSPAATGTGWRRRTGASPWGGIRGRSSPPRHGASAPCDREFWTPRCTLPSSRAQSKLDVNER</sequence>
<name>A0A0A9GGR3_ARUDO</name>
<reference evidence="2" key="1">
    <citation type="submission" date="2014-09" db="EMBL/GenBank/DDBJ databases">
        <authorList>
            <person name="Magalhaes I.L.F."/>
            <person name="Oliveira U."/>
            <person name="Santos F.R."/>
            <person name="Vidigal T.H.D.A."/>
            <person name="Brescovit A.D."/>
            <person name="Santos A.J."/>
        </authorList>
    </citation>
    <scope>NUCLEOTIDE SEQUENCE</scope>
    <source>
        <tissue evidence="2">Shoot tissue taken approximately 20 cm above the soil surface</tissue>
    </source>
</reference>
<proteinExistence type="predicted"/>
<organism evidence="2">
    <name type="scientific">Arundo donax</name>
    <name type="common">Giant reed</name>
    <name type="synonym">Donax arundinaceus</name>
    <dbReference type="NCBI Taxonomy" id="35708"/>
    <lineage>
        <taxon>Eukaryota</taxon>
        <taxon>Viridiplantae</taxon>
        <taxon>Streptophyta</taxon>
        <taxon>Embryophyta</taxon>
        <taxon>Tracheophyta</taxon>
        <taxon>Spermatophyta</taxon>
        <taxon>Magnoliopsida</taxon>
        <taxon>Liliopsida</taxon>
        <taxon>Poales</taxon>
        <taxon>Poaceae</taxon>
        <taxon>PACMAD clade</taxon>
        <taxon>Arundinoideae</taxon>
        <taxon>Arundineae</taxon>
        <taxon>Arundo</taxon>
    </lineage>
</organism>
<evidence type="ECO:0000313" key="2">
    <source>
        <dbReference type="EMBL" id="JAE19878.1"/>
    </source>
</evidence>
<dbReference type="EMBL" id="GBRH01178018">
    <property type="protein sequence ID" value="JAE19878.1"/>
    <property type="molecule type" value="Transcribed_RNA"/>
</dbReference>
<protein>
    <submittedName>
        <fullName evidence="2">Uncharacterized protein</fullName>
    </submittedName>
</protein>
<accession>A0A0A9GGR3</accession>
<reference evidence="2" key="2">
    <citation type="journal article" date="2015" name="Data Brief">
        <title>Shoot transcriptome of the giant reed, Arundo donax.</title>
        <authorList>
            <person name="Barrero R.A."/>
            <person name="Guerrero F.D."/>
            <person name="Moolhuijzen P."/>
            <person name="Goolsby J.A."/>
            <person name="Tidwell J."/>
            <person name="Bellgard S.E."/>
            <person name="Bellgard M.I."/>
        </authorList>
    </citation>
    <scope>NUCLEOTIDE SEQUENCE</scope>
    <source>
        <tissue evidence="2">Shoot tissue taken approximately 20 cm above the soil surface</tissue>
    </source>
</reference>
<evidence type="ECO:0000256" key="1">
    <source>
        <dbReference type="SAM" id="MobiDB-lite"/>
    </source>
</evidence>